<protein>
    <submittedName>
        <fullName evidence="2">Uncharacterized protein</fullName>
    </submittedName>
</protein>
<feature type="compositionally biased region" description="Basic and acidic residues" evidence="1">
    <location>
        <begin position="114"/>
        <end position="137"/>
    </location>
</feature>
<dbReference type="EMBL" id="JACEEZ010023466">
    <property type="protein sequence ID" value="KAG0711253.1"/>
    <property type="molecule type" value="Genomic_DNA"/>
</dbReference>
<feature type="compositionally biased region" description="Low complexity" evidence="1">
    <location>
        <begin position="363"/>
        <end position="393"/>
    </location>
</feature>
<dbReference type="OrthoDB" id="6373934at2759"/>
<organism evidence="2 3">
    <name type="scientific">Chionoecetes opilio</name>
    <name type="common">Atlantic snow crab</name>
    <name type="synonym">Cancer opilio</name>
    <dbReference type="NCBI Taxonomy" id="41210"/>
    <lineage>
        <taxon>Eukaryota</taxon>
        <taxon>Metazoa</taxon>
        <taxon>Ecdysozoa</taxon>
        <taxon>Arthropoda</taxon>
        <taxon>Crustacea</taxon>
        <taxon>Multicrustacea</taxon>
        <taxon>Malacostraca</taxon>
        <taxon>Eumalacostraca</taxon>
        <taxon>Eucarida</taxon>
        <taxon>Decapoda</taxon>
        <taxon>Pleocyemata</taxon>
        <taxon>Brachyura</taxon>
        <taxon>Eubrachyura</taxon>
        <taxon>Majoidea</taxon>
        <taxon>Majidae</taxon>
        <taxon>Chionoecetes</taxon>
    </lineage>
</organism>
<feature type="region of interest" description="Disordered" evidence="1">
    <location>
        <begin position="246"/>
        <end position="300"/>
    </location>
</feature>
<feature type="compositionally biased region" description="Low complexity" evidence="1">
    <location>
        <begin position="400"/>
        <end position="416"/>
    </location>
</feature>
<feature type="compositionally biased region" description="Polar residues" evidence="1">
    <location>
        <begin position="256"/>
        <end position="270"/>
    </location>
</feature>
<feature type="region of interest" description="Disordered" evidence="1">
    <location>
        <begin position="325"/>
        <end position="416"/>
    </location>
</feature>
<feature type="compositionally biased region" description="Polar residues" evidence="1">
    <location>
        <begin position="68"/>
        <end position="93"/>
    </location>
</feature>
<feature type="compositionally biased region" description="Low complexity" evidence="1">
    <location>
        <begin position="139"/>
        <end position="153"/>
    </location>
</feature>
<feature type="compositionally biased region" description="Basic and acidic residues" evidence="1">
    <location>
        <begin position="271"/>
        <end position="283"/>
    </location>
</feature>
<accession>A0A8J4XPE3</accession>
<feature type="compositionally biased region" description="Basic and acidic residues" evidence="1">
    <location>
        <begin position="27"/>
        <end position="67"/>
    </location>
</feature>
<sequence length="416" mass="46303">MRFVSKGSAVRSPTRDGRGTTISRSELNSRVDRDKRKEPERRLTGSREKTHDGEPAKRARTGEHNSEYHQSGSRGWGSKETTTSAPSNHLSSSQKDRRPRTPPPTSRSSVRSADMARDRRREDSRERDKSRRIEDRLGPSPSQPARRSPALRPRAARRPASPRDKRTTRRHPDLRLWIESRKSEGGKQLLAPNTRSRPVVKRVARSSERSIVTKRTRLGDPKRRLGGYKTRRRALPLKRNKILKKYQRLTAKRGTNKASSSSARLSNRENGGSRRDRVDEGREASGVVDGPRLPGSSATIRRVIKKPKVLSLVNRMVLKPRVIRKPAQKLLKDPKEDIKSKDKTQSDSQHSTRDSRRSDEKQSTSSSSVAATATNASSTAAAATAPSSSSAFESSKRSSRSTAASTSTISTTAITS</sequence>
<dbReference type="Proteomes" id="UP000770661">
    <property type="component" value="Unassembled WGS sequence"/>
</dbReference>
<feature type="compositionally biased region" description="Basic residues" evidence="1">
    <location>
        <begin position="246"/>
        <end position="255"/>
    </location>
</feature>
<feature type="compositionally biased region" description="Basic and acidic residues" evidence="1">
    <location>
        <begin position="330"/>
        <end position="362"/>
    </location>
</feature>
<proteinExistence type="predicted"/>
<name>A0A8J4XPE3_CHIOP</name>
<gene>
    <name evidence="2" type="ORF">GWK47_021001</name>
</gene>
<keyword evidence="3" id="KW-1185">Reference proteome</keyword>
<comment type="caution">
    <text evidence="2">The sequence shown here is derived from an EMBL/GenBank/DDBJ whole genome shotgun (WGS) entry which is preliminary data.</text>
</comment>
<evidence type="ECO:0000256" key="1">
    <source>
        <dbReference type="SAM" id="MobiDB-lite"/>
    </source>
</evidence>
<feature type="compositionally biased region" description="Basic and acidic residues" evidence="1">
    <location>
        <begin position="161"/>
        <end position="185"/>
    </location>
</feature>
<evidence type="ECO:0000313" key="3">
    <source>
        <dbReference type="Proteomes" id="UP000770661"/>
    </source>
</evidence>
<evidence type="ECO:0000313" key="2">
    <source>
        <dbReference type="EMBL" id="KAG0711253.1"/>
    </source>
</evidence>
<dbReference type="AlphaFoldDB" id="A0A8J4XPE3"/>
<feature type="region of interest" description="Disordered" evidence="1">
    <location>
        <begin position="1"/>
        <end position="225"/>
    </location>
</feature>
<reference evidence="2" key="1">
    <citation type="submission" date="2020-07" db="EMBL/GenBank/DDBJ databases">
        <title>The High-quality genome of the commercially important snow crab, Chionoecetes opilio.</title>
        <authorList>
            <person name="Jeong J.-H."/>
            <person name="Ryu S."/>
        </authorList>
    </citation>
    <scope>NUCLEOTIDE SEQUENCE</scope>
    <source>
        <strain evidence="2">MADBK_172401_WGS</strain>
        <tissue evidence="2">Digestive gland</tissue>
    </source>
</reference>